<feature type="compositionally biased region" description="Basic residues" evidence="1">
    <location>
        <begin position="1544"/>
        <end position="1555"/>
    </location>
</feature>
<dbReference type="OMA" id="CHAKMAM"/>
<feature type="compositionally biased region" description="Basic and acidic residues" evidence="1">
    <location>
        <begin position="1569"/>
        <end position="1582"/>
    </location>
</feature>
<dbReference type="HOGENOM" id="CLU_227476_0_0_1"/>
<name>D3KH37_GIAIC</name>
<protein>
    <submittedName>
        <fullName evidence="2">Uncharacterized protein</fullName>
    </submittedName>
</protein>
<reference evidence="2 3" key="1">
    <citation type="journal article" date="2007" name="Science">
        <title>Genomic minimalism in the early diverging intestinal parasite Giardia lamblia.</title>
        <authorList>
            <person name="Morrison H.G."/>
            <person name="McArthur A.G."/>
            <person name="Gillin F.D."/>
            <person name="Aley S.B."/>
            <person name="Adam R.D."/>
            <person name="Olsen G.J."/>
            <person name="Best A.A."/>
            <person name="Cande W.Z."/>
            <person name="Chen F."/>
            <person name="Cipriano M.J."/>
            <person name="Davids B.J."/>
            <person name="Dawson S.C."/>
            <person name="Elmendorf H.G."/>
            <person name="Hehl A.B."/>
            <person name="Holder M.E."/>
            <person name="Huse S.M."/>
            <person name="Kim U.U."/>
            <person name="Lasek-Nesselquist E."/>
            <person name="Manning G."/>
            <person name="Nigam A."/>
            <person name="Nixon J.E."/>
            <person name="Palm D."/>
            <person name="Passamaneck N.E."/>
            <person name="Prabhu A."/>
            <person name="Reich C.I."/>
            <person name="Reiner D.S."/>
            <person name="Samuelson J."/>
            <person name="Svard S.G."/>
            <person name="Sogin M.L."/>
        </authorList>
    </citation>
    <scope>NUCLEOTIDE SEQUENCE [LARGE SCALE GENOMIC DNA]</scope>
    <source>
        <strain evidence="2 3">WB C6</strain>
    </source>
</reference>
<organism evidence="2 3">
    <name type="scientific">Giardia intestinalis (strain ATCC 50803 / WB clone C6)</name>
    <name type="common">Giardia lamblia</name>
    <dbReference type="NCBI Taxonomy" id="184922"/>
    <lineage>
        <taxon>Eukaryota</taxon>
        <taxon>Metamonada</taxon>
        <taxon>Diplomonadida</taxon>
        <taxon>Hexamitidae</taxon>
        <taxon>Giardiinae</taxon>
        <taxon>Giardia</taxon>
    </lineage>
</organism>
<comment type="caution">
    <text evidence="2">The sequence shown here is derived from an EMBL/GenBank/DDBJ whole genome shotgun (WGS) entry which is preliminary data.</text>
</comment>
<evidence type="ECO:0000256" key="1">
    <source>
        <dbReference type="SAM" id="MobiDB-lite"/>
    </source>
</evidence>
<feature type="compositionally biased region" description="Polar residues" evidence="1">
    <location>
        <begin position="870"/>
        <end position="880"/>
    </location>
</feature>
<dbReference type="EMBL" id="AACB03000001">
    <property type="protein sequence ID" value="KAE8305780.1"/>
    <property type="molecule type" value="Genomic_DNA"/>
</dbReference>
<feature type="compositionally biased region" description="Basic and acidic residues" evidence="1">
    <location>
        <begin position="1462"/>
        <end position="1471"/>
    </location>
</feature>
<feature type="region of interest" description="Disordered" evidence="1">
    <location>
        <begin position="966"/>
        <end position="1029"/>
    </location>
</feature>
<gene>
    <name evidence="2" type="ORF">GL50803_0021082</name>
</gene>
<sequence length="2673" mass="304353">MQNQKTENSLESWPNVASSKFVGSVKHICGFQPFDILSVKKNNHREAHLEPFLTNYGLTFVDTQLLLTEDGLIQSTGLIPCNNTRWHSTSTETTCKYLKAVSRSPSQATLSHYSDLFLPNQFMPFLRALLYAVLNSYGNSSILQAEKMLLQLVQGAVSSRKISLATILAVIRFYPTNHDGFPSSQRFLLIAFLQQLLNTDLSAIQLSIKLAYASFLSEQSSLSMWQQQFGLKSPGHYNEHGLSIDMTLLSRNLIMEYSSTYTDTNLFYSQKLLDYIWCTSKSPSLGAFTLSTIGPSLYTYHKPMFNNSLAVFSVTLGGPNTVLCDPLQFSVYQQFYLSSPLSKVDNSVEDPIFSQLAILKEEEMNTTVYSYRDILSSLQIIPSEYLSPLIATGNMTSKTLQVLAHNGFYATTDNPLYTLDVPGLRLHCGKSGTTSVSSVLVGLGIIKGVSMISSSNLYAYSGRMFVAEHMDSFSLACCLPGMAYRLAIFHGFPEYQKKAIEKYALHRFYSEKPELFLFPTAWIDDYIEPSTTAYSLPQRASPTHSSTKKTTHTSAQVALEDVLLEAAYDVEEHMDNALEACSFSLSNTSNDSFNFDNPELCEDSNCILGNMDCLGDLCDNYDIHPTLCNDNKQHQETSFLGDTNYFCNASECQQSVLSESYDSDRYSCSLSSISVPLSRDLNLHNLQFLSAYRDSIDDLTKNPGFTEFYTKNMQRVAEAQKELYDDMLANELEEKSMYLTPPILKTQIYKTDTIPNVHLLTQCLTGRYSPAKRAAIFLVGPHGHTPCCFYGQRNRFLLVKNREKIYTREQSDSDNENFKQFIKQQQRQRAISHPLLSTPYAADPTITPTPINPLKNNDPKSSAIKKDTAQKVSNSSAPLDIQDTQQAPLFKTYWVLRELPTVALLGQMHPLPSFSMQLPTKKHIRRVQAVKFADYRSKIAAIRGDFDDSEAVRHVDKNLLKRVLDVSESDERSTSSASRNSVSEKGEEISQLDAEDQFELQDIDNSDSSMNTERVTASSRLQKKQTGKESATETSLSVGVYKKGAQYQCDTIPHVLSVWNIENFIRRRLLYMLDRLIDETPTDTCNRITFSELTSELSKKLFKVNFMKDVYKNIVFNSRYYAVNAKEANIKKLPLKSYSDPIEILMFENVLSTGGFVDNFLRKTSSETYLLQAVINDERPGSFLLDRFIGWSRLVISFYTDYRASYLQALRDMRFLLTYSHADVAGIRSFGSRQLKYGADTAGVEDLFREPCGSRDLLFKNRMHVFPYATNQKAGIASMLNNIYSVIASSLEGSTFYPMEKVYISPYSTIGLYARFIKLGESSFSEETAKLRVSDEKLKEYIDELSTLEPPMRLPNVVCHAKMAMLDKDQAPKKDTTIFQTLRVFGIAIHELLGFIDIISKTKNLLTLDRYMFSVLETGYPSEFLFRYRLFVIAKDHMKQNKKLSGKTKERLDNKQGLQDVQRSDQKDLKRTKGIKRKNVDGAEPELKKVSKTKSKKANLSGTEEHNAESPQPKVKRERSRSTMQLQSEKEKKEMPSIGEVSIRKHRKVRRKKSHELHAETQDTFASADLEKSDTEKKQEIKTRRRRRRRRHSHNNKNADLDVSTVNVAQDIADGADDETKELSVYPTASYIPVTAHFPASLTDSTQLYGYLTTENDFEEITEQSRVKRPASASLTPAKRDLAMDLLLYKEFFETAIDTLVQKYNYYLRTEEGSRVYAKIDPSEGQDDVTILDPVLRKKLAIHIHPFDVYTFCIEFQKSCAQNINPSKADPANSRLTLIKYVFHMIELLSRSCITQFLTVEQMYAMNAYQLNHIDRQYRERDLFLEVKMHKHIDFLEGRHNGIIDDDILKVLKEPSGRVLVASVFGDGQMRTIERHRIALGEIPCYLYTDSPFMSIQALGHSVIGGEIRGNYLNGLVRNKANGCKCIPDLNICRYSGSFNALTYEIDYLQKYLADPSGEKIGVTNNEDVFNAPQADLPLNDKYKELGGDFQRSLVMHTSASQDTPLLNSHVSTPSTSLPAYPYHVLYSITQEKKYYTNVELISRIERYKNIWTPAQNRAFLQLSLPMVQLTSTNRTGSILVFPHTSSKRIRSLAFLLSPATFLNGMGRSRDVLSKQRATKSNPGTDQDSTATKFQYIMSYPVENRTQVELIFDFWIRRRQILAYGNLVDGFFNRQHTQLTRESKTYPPTQLPELSPNHYSTSKDGIVVVHNISMTAAHYADYTRGNMNLALADALRESIQSHTHLFPLTSFFDKSSDKKASVRGRWIDILAAPSDSIQALQLKPLQSYFQITVSKDLKYKRQLCVIELVTKMSQSINLQLDANRGPIGSIQRKFYDLDDQPIFHLLECSVTDIYKDFLELANAFYCESIEVTLTTTKFNTYIFKDPLLLEAVSSSTAQDPYRRYTAANPIYYTTELFKDATDAALTRDDIHHATSEIQRELLYVLQYTSSIEACAYDCLLNFLHNLLDEESRNPKNQRIAQAFSCAQSLDRGSRRGDLARFMRDINNPLFVCDIYSTVSQMELRGDLPTEAFFYMIRSLYKLVVDCLQFYIPENSMVYGQVVATENALLNACTSAREATYGVFLPLMDLIASTREFFNRFWRRFSIMTAGYLYTKVSTLHVYGNTLHKHQIYSIVFLTMWQLEHLYCPLYRTLLTDDVVVASYHQRHAKSSKG</sequence>
<keyword evidence="3" id="KW-1185">Reference proteome</keyword>
<feature type="region of interest" description="Disordered" evidence="1">
    <location>
        <begin position="848"/>
        <end position="880"/>
    </location>
</feature>
<dbReference type="Proteomes" id="UP000001548">
    <property type="component" value="Unassembled WGS sequence"/>
</dbReference>
<dbReference type="VEuPathDB" id="GiardiaDB:GL50803_21082"/>
<feature type="compositionally biased region" description="Polar residues" evidence="1">
    <location>
        <begin position="1006"/>
        <end position="1020"/>
    </location>
</feature>
<evidence type="ECO:0000313" key="2">
    <source>
        <dbReference type="EMBL" id="KAE8305780.1"/>
    </source>
</evidence>
<feature type="compositionally biased region" description="Basic and acidic residues" evidence="1">
    <location>
        <begin position="1478"/>
        <end position="1489"/>
    </location>
</feature>
<feature type="compositionally biased region" description="Basic residues" evidence="1">
    <location>
        <begin position="1583"/>
        <end position="1595"/>
    </location>
</feature>
<feature type="region of interest" description="Disordered" evidence="1">
    <location>
        <begin position="1442"/>
        <end position="1600"/>
    </location>
</feature>
<accession>D3KH37</accession>
<evidence type="ECO:0000313" key="3">
    <source>
        <dbReference type="Proteomes" id="UP000001548"/>
    </source>
</evidence>
<feature type="compositionally biased region" description="Acidic residues" evidence="1">
    <location>
        <begin position="993"/>
        <end position="1005"/>
    </location>
</feature>
<proteinExistence type="predicted"/>